<dbReference type="AlphaFoldDB" id="A0A1V1NU48"/>
<feature type="non-terminal residue" evidence="2">
    <location>
        <position position="1"/>
    </location>
</feature>
<dbReference type="EMBL" id="ATBP01002230">
    <property type="protein sequence ID" value="ETR66107.1"/>
    <property type="molecule type" value="Genomic_DNA"/>
</dbReference>
<evidence type="ECO:0000313" key="2">
    <source>
        <dbReference type="EMBL" id="ETR66107.1"/>
    </source>
</evidence>
<dbReference type="GO" id="GO:0009116">
    <property type="term" value="P:nucleoside metabolic process"/>
    <property type="evidence" value="ECO:0007669"/>
    <property type="project" value="InterPro"/>
</dbReference>
<dbReference type="Gene3D" id="3.40.50.1580">
    <property type="entry name" value="Nucleoside phosphorylase domain"/>
    <property type="match status" value="1"/>
</dbReference>
<accession>A0A1V1NU48</accession>
<dbReference type="GO" id="GO:0003824">
    <property type="term" value="F:catalytic activity"/>
    <property type="evidence" value="ECO:0007669"/>
    <property type="project" value="InterPro"/>
</dbReference>
<gene>
    <name evidence="2" type="ORF">OMM_13250</name>
</gene>
<feature type="domain" description="Nucleoside phosphorylase" evidence="1">
    <location>
        <begin position="6"/>
        <end position="43"/>
    </location>
</feature>
<evidence type="ECO:0000313" key="3">
    <source>
        <dbReference type="Proteomes" id="UP000189670"/>
    </source>
</evidence>
<dbReference type="SUPFAM" id="SSF53167">
    <property type="entry name" value="Purine and uridine phosphorylases"/>
    <property type="match status" value="1"/>
</dbReference>
<organism evidence="2 3">
    <name type="scientific">Candidatus Magnetoglobus multicellularis str. Araruama</name>
    <dbReference type="NCBI Taxonomy" id="890399"/>
    <lineage>
        <taxon>Bacteria</taxon>
        <taxon>Pseudomonadati</taxon>
        <taxon>Thermodesulfobacteriota</taxon>
        <taxon>Desulfobacteria</taxon>
        <taxon>Desulfobacterales</taxon>
        <taxon>Desulfobacteraceae</taxon>
        <taxon>Candidatus Magnetoglobus</taxon>
    </lineage>
</organism>
<proteinExistence type="predicted"/>
<evidence type="ECO:0000259" key="1">
    <source>
        <dbReference type="Pfam" id="PF01048"/>
    </source>
</evidence>
<dbReference type="Proteomes" id="UP000189670">
    <property type="component" value="Unassembled WGS sequence"/>
</dbReference>
<dbReference type="InterPro" id="IPR000845">
    <property type="entry name" value="Nucleoside_phosphorylase_d"/>
</dbReference>
<dbReference type="InterPro" id="IPR035994">
    <property type="entry name" value="Nucleoside_phosphorylase_sf"/>
</dbReference>
<comment type="caution">
    <text evidence="2">The sequence shown here is derived from an EMBL/GenBank/DDBJ whole genome shotgun (WGS) entry which is preliminary data.</text>
</comment>
<dbReference type="Pfam" id="PF01048">
    <property type="entry name" value="PNP_UDP_1"/>
    <property type="match status" value="1"/>
</dbReference>
<name>A0A1V1NU48_9BACT</name>
<reference evidence="3" key="1">
    <citation type="submission" date="2012-11" db="EMBL/GenBank/DDBJ databases">
        <authorList>
            <person name="Lucero-Rivera Y.E."/>
            <person name="Tovar-Ramirez D."/>
        </authorList>
    </citation>
    <scope>NUCLEOTIDE SEQUENCE [LARGE SCALE GENOMIC DNA]</scope>
    <source>
        <strain evidence="3">Araruama</strain>
    </source>
</reference>
<sequence length="86" mass="9286">FLDDVNNAGVSGIDMETSALMTCCAYHGIPFASVGIISDIPFDQEPDANQGSKLLGINHIIQNSSIIDKIFLEVFNSTIEAITDRL</sequence>
<protein>
    <recommendedName>
        <fullName evidence="1">Nucleoside phosphorylase domain-containing protein</fullName>
    </recommendedName>
</protein>